<proteinExistence type="predicted"/>
<evidence type="ECO:0000313" key="1">
    <source>
        <dbReference type="EMBL" id="KAI0057374.1"/>
    </source>
</evidence>
<comment type="caution">
    <text evidence="1">The sequence shown here is derived from an EMBL/GenBank/DDBJ whole genome shotgun (WGS) entry which is preliminary data.</text>
</comment>
<dbReference type="Proteomes" id="UP000814140">
    <property type="component" value="Unassembled WGS sequence"/>
</dbReference>
<keyword evidence="2" id="KW-1185">Reference proteome</keyword>
<reference evidence="1" key="1">
    <citation type="submission" date="2021-03" db="EMBL/GenBank/DDBJ databases">
        <authorList>
            <consortium name="DOE Joint Genome Institute"/>
            <person name="Ahrendt S."/>
            <person name="Looney B.P."/>
            <person name="Miyauchi S."/>
            <person name="Morin E."/>
            <person name="Drula E."/>
            <person name="Courty P.E."/>
            <person name="Chicoki N."/>
            <person name="Fauchery L."/>
            <person name="Kohler A."/>
            <person name="Kuo A."/>
            <person name="Labutti K."/>
            <person name="Pangilinan J."/>
            <person name="Lipzen A."/>
            <person name="Riley R."/>
            <person name="Andreopoulos W."/>
            <person name="He G."/>
            <person name="Johnson J."/>
            <person name="Barry K.W."/>
            <person name="Grigoriev I.V."/>
            <person name="Nagy L."/>
            <person name="Hibbett D."/>
            <person name="Henrissat B."/>
            <person name="Matheny P.B."/>
            <person name="Labbe J."/>
            <person name="Martin F."/>
        </authorList>
    </citation>
    <scope>NUCLEOTIDE SEQUENCE</scope>
    <source>
        <strain evidence="1">HHB10654</strain>
    </source>
</reference>
<reference evidence="1" key="2">
    <citation type="journal article" date="2022" name="New Phytol.">
        <title>Evolutionary transition to the ectomycorrhizal habit in the genomes of a hyperdiverse lineage of mushroom-forming fungi.</title>
        <authorList>
            <person name="Looney B."/>
            <person name="Miyauchi S."/>
            <person name="Morin E."/>
            <person name="Drula E."/>
            <person name="Courty P.E."/>
            <person name="Kohler A."/>
            <person name="Kuo A."/>
            <person name="LaButti K."/>
            <person name="Pangilinan J."/>
            <person name="Lipzen A."/>
            <person name="Riley R."/>
            <person name="Andreopoulos W."/>
            <person name="He G."/>
            <person name="Johnson J."/>
            <person name="Nolan M."/>
            <person name="Tritt A."/>
            <person name="Barry K.W."/>
            <person name="Grigoriev I.V."/>
            <person name="Nagy L.G."/>
            <person name="Hibbett D."/>
            <person name="Henrissat B."/>
            <person name="Matheny P.B."/>
            <person name="Labbe J."/>
            <person name="Martin F.M."/>
        </authorList>
    </citation>
    <scope>NUCLEOTIDE SEQUENCE</scope>
    <source>
        <strain evidence="1">HHB10654</strain>
    </source>
</reference>
<gene>
    <name evidence="1" type="ORF">BV25DRAFT_1435796</name>
</gene>
<protein>
    <submittedName>
        <fullName evidence="1">Uncharacterized protein</fullName>
    </submittedName>
</protein>
<accession>A0ACB8SLX7</accession>
<dbReference type="EMBL" id="MU277248">
    <property type="protein sequence ID" value="KAI0057374.1"/>
    <property type="molecule type" value="Genomic_DNA"/>
</dbReference>
<sequence>MRSRLTRNSFELGRQLKADLVLADNRRKKDFAGLEKKHQALHAELKITRQQVEKQEPEIQALTQQLRAFDSLQASASFERRVSVRILDEEPTVSSTREVHPAATVLQCKVESLVDRLKYVEEANDNLVERVKRLKLDTAVTVGWTAGDPEAMGMIDTIKLRNLLTRRNLLSMPVRRQSVMKLRSSVGRR</sequence>
<organism evidence="1 2">
    <name type="scientific">Artomyces pyxidatus</name>
    <dbReference type="NCBI Taxonomy" id="48021"/>
    <lineage>
        <taxon>Eukaryota</taxon>
        <taxon>Fungi</taxon>
        <taxon>Dikarya</taxon>
        <taxon>Basidiomycota</taxon>
        <taxon>Agaricomycotina</taxon>
        <taxon>Agaricomycetes</taxon>
        <taxon>Russulales</taxon>
        <taxon>Auriscalpiaceae</taxon>
        <taxon>Artomyces</taxon>
    </lineage>
</organism>
<evidence type="ECO:0000313" key="2">
    <source>
        <dbReference type="Proteomes" id="UP000814140"/>
    </source>
</evidence>
<name>A0ACB8SLX7_9AGAM</name>